<gene>
    <name evidence="3" type="ORF">A4X03_0g2599</name>
    <name evidence="2" type="ORF">JKIAZH3_G8108</name>
</gene>
<dbReference type="Proteomes" id="UP000077671">
    <property type="component" value="Unassembled WGS sequence"/>
</dbReference>
<name>A0A177VDW7_9BASI</name>
<evidence type="ECO:0000313" key="2">
    <source>
        <dbReference type="EMBL" id="CAD6920845.1"/>
    </source>
</evidence>
<evidence type="ECO:0000313" key="3">
    <source>
        <dbReference type="EMBL" id="KAE8262253.1"/>
    </source>
</evidence>
<protein>
    <submittedName>
        <fullName evidence="3">Uncharacterized protein</fullName>
    </submittedName>
</protein>
<evidence type="ECO:0000313" key="4">
    <source>
        <dbReference type="Proteomes" id="UP000077671"/>
    </source>
</evidence>
<feature type="region of interest" description="Disordered" evidence="1">
    <location>
        <begin position="1"/>
        <end position="55"/>
    </location>
</feature>
<dbReference type="EMBL" id="CAJHJG010002523">
    <property type="protein sequence ID" value="CAD6920845.1"/>
    <property type="molecule type" value="Genomic_DNA"/>
</dbReference>
<reference evidence="3" key="1">
    <citation type="submission" date="2016-04" db="EMBL/GenBank/DDBJ databases">
        <authorList>
            <person name="Nguyen H.D."/>
            <person name="Kesanakurti P."/>
            <person name="Cullis J."/>
            <person name="Levesque C.A."/>
            <person name="Hambleton S."/>
        </authorList>
    </citation>
    <scope>NUCLEOTIDE SEQUENCE</scope>
    <source>
        <strain evidence="3">DAOMC 238032</strain>
    </source>
</reference>
<reference evidence="3" key="2">
    <citation type="journal article" date="2019" name="IMA Fungus">
        <title>Genome sequencing and comparison of five Tilletia species to identify candidate genes for the detection of regulated species infecting wheat.</title>
        <authorList>
            <person name="Nguyen H.D.T."/>
            <person name="Sultana T."/>
            <person name="Kesanakurti P."/>
            <person name="Hambleton S."/>
        </authorList>
    </citation>
    <scope>NUCLEOTIDE SEQUENCE</scope>
    <source>
        <strain evidence="3">DAOMC 238032</strain>
    </source>
</reference>
<proteinExistence type="predicted"/>
<accession>A0A177VDW7</accession>
<feature type="compositionally biased region" description="Basic and acidic residues" evidence="1">
    <location>
        <begin position="1"/>
        <end position="20"/>
    </location>
</feature>
<organism evidence="3 4">
    <name type="scientific">Tilletia caries</name>
    <name type="common">wheat bunt fungus</name>
    <dbReference type="NCBI Taxonomy" id="13290"/>
    <lineage>
        <taxon>Eukaryota</taxon>
        <taxon>Fungi</taxon>
        <taxon>Dikarya</taxon>
        <taxon>Basidiomycota</taxon>
        <taxon>Ustilaginomycotina</taxon>
        <taxon>Exobasidiomycetes</taxon>
        <taxon>Tilletiales</taxon>
        <taxon>Tilletiaceae</taxon>
        <taxon>Tilletia</taxon>
    </lineage>
</organism>
<evidence type="ECO:0000313" key="5">
    <source>
        <dbReference type="Proteomes" id="UP000836402"/>
    </source>
</evidence>
<dbReference type="AlphaFoldDB" id="A0A177VDW7"/>
<keyword evidence="5" id="KW-1185">Reference proteome</keyword>
<sequence>MRGRNDAESSRWKQGQERLSSRSRPSESGSSSSIIASPSKKRRLDHPISTPPRAREARCVHLAEVEGLELGYEDQELRTRVTAVLKKNGLQPVDIQSWLTAWWRKARSGRDQGQQFTFVEKPPGRFEIQAWMDFERDQESFAEEWRMPSDEDPVYDNFLPQPIPEDGCGILKALLHETGLLAGRDSPQVPPQVPENDRLLQFVPVKLIDRPAAVENVRPALASTDNALVELLIPLHLPQQSPACQGQSTPFWLQFEHHVAASSLTARKGSSDAQTIVWTPEALLTVAGELARLSSSSPPQGSSSDLSGSPPQMVVQFHESDQGDVIRIVLPWSQIRHVRWLLAQIRTGSDYGTSPRVILPLTQASNAHPSKTSNMANAEVTDEYEGTTASEASLSEVQAAPPSQGVFLPVRDPVSGDWLALC</sequence>
<evidence type="ECO:0000256" key="1">
    <source>
        <dbReference type="SAM" id="MobiDB-lite"/>
    </source>
</evidence>
<dbReference type="Proteomes" id="UP000836402">
    <property type="component" value="Unassembled WGS sequence"/>
</dbReference>
<dbReference type="EMBL" id="LWDD02000259">
    <property type="protein sequence ID" value="KAE8262253.1"/>
    <property type="molecule type" value="Genomic_DNA"/>
</dbReference>
<feature type="compositionally biased region" description="Low complexity" evidence="1">
    <location>
        <begin position="22"/>
        <end position="38"/>
    </location>
</feature>
<reference evidence="2" key="3">
    <citation type="submission" date="2020-10" db="EMBL/GenBank/DDBJ databases">
        <authorList>
            <person name="Sedaghatjoo S."/>
        </authorList>
    </citation>
    <scope>NUCLEOTIDE SEQUENCE</scope>
    <source>
        <strain evidence="2">AZH3</strain>
    </source>
</reference>
<comment type="caution">
    <text evidence="3">The sequence shown here is derived from an EMBL/GenBank/DDBJ whole genome shotgun (WGS) entry which is preliminary data.</text>
</comment>